<keyword evidence="1" id="KW-0812">Transmembrane</keyword>
<dbReference type="STRING" id="51028.A0A0N4V5M9"/>
<proteinExistence type="predicted"/>
<gene>
    <name evidence="2" type="ORF">EVEC_LOCUS5154</name>
</gene>
<organism evidence="4">
    <name type="scientific">Enterobius vermicularis</name>
    <name type="common">Human pinworm</name>
    <dbReference type="NCBI Taxonomy" id="51028"/>
    <lineage>
        <taxon>Eukaryota</taxon>
        <taxon>Metazoa</taxon>
        <taxon>Ecdysozoa</taxon>
        <taxon>Nematoda</taxon>
        <taxon>Chromadorea</taxon>
        <taxon>Rhabditida</taxon>
        <taxon>Spirurina</taxon>
        <taxon>Oxyuridomorpha</taxon>
        <taxon>Oxyuroidea</taxon>
        <taxon>Oxyuridae</taxon>
        <taxon>Enterobius</taxon>
    </lineage>
</organism>
<keyword evidence="1" id="KW-1133">Transmembrane helix</keyword>
<dbReference type="AlphaFoldDB" id="A0A0N4V5M9"/>
<keyword evidence="3" id="KW-1185">Reference proteome</keyword>
<evidence type="ECO:0000313" key="3">
    <source>
        <dbReference type="Proteomes" id="UP000274131"/>
    </source>
</evidence>
<feature type="transmembrane region" description="Helical" evidence="1">
    <location>
        <begin position="78"/>
        <end position="98"/>
    </location>
</feature>
<protein>
    <submittedName>
        <fullName evidence="4">G protein-coupled receptor</fullName>
    </submittedName>
</protein>
<keyword evidence="1" id="KW-0472">Membrane</keyword>
<dbReference type="EMBL" id="UXUI01008069">
    <property type="protein sequence ID" value="VDD90403.1"/>
    <property type="molecule type" value="Genomic_DNA"/>
</dbReference>
<dbReference type="WBParaSite" id="EVEC_0000554301-mRNA-1">
    <property type="protein sequence ID" value="EVEC_0000554301-mRNA-1"/>
    <property type="gene ID" value="EVEC_0000554301"/>
</dbReference>
<reference evidence="2 3" key="2">
    <citation type="submission" date="2018-10" db="EMBL/GenBank/DDBJ databases">
        <authorList>
            <consortium name="Pathogen Informatics"/>
        </authorList>
    </citation>
    <scope>NUCLEOTIDE SEQUENCE [LARGE SCALE GENOMIC DNA]</scope>
</reference>
<evidence type="ECO:0000256" key="1">
    <source>
        <dbReference type="SAM" id="Phobius"/>
    </source>
</evidence>
<feature type="transmembrane region" description="Helical" evidence="1">
    <location>
        <begin position="142"/>
        <end position="169"/>
    </location>
</feature>
<dbReference type="Proteomes" id="UP000274131">
    <property type="component" value="Unassembled WGS sequence"/>
</dbReference>
<sequence length="216" mass="24708">MLKIELTGSSRIEFLSYGVRRLSNNYGNVEAVVGFMLHPEAADTKVIFILDTQCNYEATLTIDLMSTITLIFQRHANILGFCVVIYLLCQLMAWAILFNGVAISKKRKVEDEFLNRRLLFLIGLQDFQKRVSCPFPLNECSLLTLITMFHILIFALFLPYGICSIWNLLHYGTVPAYEDPTRYAAYISAIILIVRLLADFRISGMVNMPLYKFSII</sequence>
<accession>A0A0N4V5M9</accession>
<feature type="transmembrane region" description="Helical" evidence="1">
    <location>
        <begin position="181"/>
        <end position="198"/>
    </location>
</feature>
<evidence type="ECO:0000313" key="4">
    <source>
        <dbReference type="WBParaSite" id="EVEC_0000554301-mRNA-1"/>
    </source>
</evidence>
<reference evidence="4" key="1">
    <citation type="submission" date="2017-02" db="UniProtKB">
        <authorList>
            <consortium name="WormBaseParasite"/>
        </authorList>
    </citation>
    <scope>IDENTIFICATION</scope>
</reference>
<evidence type="ECO:0000313" key="2">
    <source>
        <dbReference type="EMBL" id="VDD90403.1"/>
    </source>
</evidence>
<name>A0A0N4V5M9_ENTVE</name>